<dbReference type="RefSeq" id="WP_182463666.1">
    <property type="nucleotide sequence ID" value="NZ_CP059732.1"/>
</dbReference>
<organism evidence="1 2">
    <name type="scientific">Spirosoma foliorum</name>
    <dbReference type="NCBI Taxonomy" id="2710596"/>
    <lineage>
        <taxon>Bacteria</taxon>
        <taxon>Pseudomonadati</taxon>
        <taxon>Bacteroidota</taxon>
        <taxon>Cytophagia</taxon>
        <taxon>Cytophagales</taxon>
        <taxon>Cytophagaceae</taxon>
        <taxon>Spirosoma</taxon>
    </lineage>
</organism>
<accession>A0A7G5H5A5</accession>
<dbReference type="Proteomes" id="UP000515369">
    <property type="component" value="Chromosome"/>
</dbReference>
<keyword evidence="2" id="KW-1185">Reference proteome</keyword>
<sequence length="619" mass="71933">MLKEIVQFTQSLKEQEMNNIGVVPKEGLHIVLTLKQEDNQVYWPPDGFISEIYTKKMVGLTSFLQECAAWAQAAWMVNTNKCFDLPAKGIHSCSPYCLAFKRESLKGGAKYADAKTKLPERVNAYFAKALDLLDDESEKQRIEVFKYALNSEEKLDAILSQIPEYESLKDANYIVFYLNDPLEAYQKTNTKYLADKLFNTNQFNLSVDDVVYGTSDFINGFSTKKAYRLHQTASFDIAGRISSVEARTLFEFHDIIDRGILPRPLPIFVDRDELKKDAVALFKKGAEDGERIGYKEIIETLNEKHNDDVGNYYLLFYLAGEIKDFDFVSKFDYYLNDEAGKPWKVADYFSINYQPTVKNVFDFQYSILVSILNNSLVVKTKAGGFQYKFFDDIDAKYCKSDNTYLLVMKYRKAFYDFIYKSKRQAVTQLMFDDILQTSILDDLRLDEIKNNRHTQEYSIRQKLNIWFSLSENFERKYKPVETMANKLQTHRKFIQQLTKNEATIETDEQYAFTVGQVIYYLLTKSKTSDTSYKRLEPFLQQVHAKELNKAIARLFDTYKHETFSSNFRTPFAEVMAYETKASIRDLMPTTLAGIFSQNALFSDKEKKEEIETESTPTEE</sequence>
<evidence type="ECO:0000313" key="2">
    <source>
        <dbReference type="Proteomes" id="UP000515369"/>
    </source>
</evidence>
<reference evidence="1 2" key="1">
    <citation type="submission" date="2020-07" db="EMBL/GenBank/DDBJ databases">
        <title>Spirosoma foliorum sp. nov., isolated from the leaves on the Nejang mountain Korea, Republic of.</title>
        <authorList>
            <person name="Ho H."/>
            <person name="Lee Y.-J."/>
            <person name="Nurcahyanto D.-A."/>
            <person name="Kim S.-G."/>
        </authorList>
    </citation>
    <scope>NUCLEOTIDE SEQUENCE [LARGE SCALE GENOMIC DNA]</scope>
    <source>
        <strain evidence="1 2">PL0136</strain>
    </source>
</reference>
<name>A0A7G5H5A5_9BACT</name>
<protein>
    <recommendedName>
        <fullName evidence="3">CRISPR-associated protein Csh1</fullName>
    </recommendedName>
</protein>
<proteinExistence type="predicted"/>
<dbReference type="KEGG" id="sfol:H3H32_16125"/>
<gene>
    <name evidence="1" type="ORF">H3H32_16125</name>
</gene>
<evidence type="ECO:0000313" key="1">
    <source>
        <dbReference type="EMBL" id="QMW06297.1"/>
    </source>
</evidence>
<dbReference type="EMBL" id="CP059732">
    <property type="protein sequence ID" value="QMW06297.1"/>
    <property type="molecule type" value="Genomic_DNA"/>
</dbReference>
<evidence type="ECO:0008006" key="3">
    <source>
        <dbReference type="Google" id="ProtNLM"/>
    </source>
</evidence>
<dbReference type="AlphaFoldDB" id="A0A7G5H5A5"/>